<dbReference type="InterPro" id="IPR045466">
    <property type="entry name" value="DUF6498"/>
</dbReference>
<sequence length="267" mass="29782">MRIGPPRLHRSDAVAFASILLANLVPLAGIALFGWRTAEALVLYWIEVCVMLLVYTFVAFFAELPIETDDRTFVLPGTSHESGRTRSPPGRERVGIEVPGPLLSIYLHDFGVISLSFVLGIALWIGPISALEITTVVRDALSPAVLVASVGIVFSHLAELRRDLFVEKRYEELSAHMVLEIPIRIVLFPLFLLLFIAFVGWPWLFFAFVAVPEVFGIALMAARIEFLLVSGGVLMKLTVEWARFRADRDPEPGGVTKWFLPEDPREL</sequence>
<proteinExistence type="predicted"/>
<evidence type="ECO:0000313" key="2">
    <source>
        <dbReference type="EMBL" id="TKR26097.1"/>
    </source>
</evidence>
<dbReference type="EMBL" id="QKNX01000002">
    <property type="protein sequence ID" value="TKR26097.1"/>
    <property type="molecule type" value="Genomic_DNA"/>
</dbReference>
<protein>
    <submittedName>
        <fullName evidence="2">Uncharacterized protein</fullName>
    </submittedName>
</protein>
<comment type="caution">
    <text evidence="2">The sequence shown here is derived from an EMBL/GenBank/DDBJ whole genome shotgun (WGS) entry which is preliminary data.</text>
</comment>
<dbReference type="Pfam" id="PF20108">
    <property type="entry name" value="DUF6498"/>
    <property type="match status" value="1"/>
</dbReference>
<accession>A0A4U5JEJ6</accession>
<feature type="transmembrane region" description="Helical" evidence="1">
    <location>
        <begin position="181"/>
        <end position="208"/>
    </location>
</feature>
<feature type="transmembrane region" description="Helical" evidence="1">
    <location>
        <begin position="214"/>
        <end position="235"/>
    </location>
</feature>
<keyword evidence="3" id="KW-1185">Reference proteome</keyword>
<reference evidence="2 3" key="1">
    <citation type="submission" date="2019-04" db="EMBL/GenBank/DDBJ databases">
        <title>Natronomonas sp. F20-122 a newhaloarchaeon isolated from a saline saltern of Isla Bacuta, Huelva, Spain.</title>
        <authorList>
            <person name="Duran-Viseras A."/>
            <person name="Sanchez-Porro C."/>
            <person name="Ventosa A."/>
        </authorList>
    </citation>
    <scope>NUCLEOTIDE SEQUENCE [LARGE SCALE GENOMIC DNA]</scope>
    <source>
        <strain evidence="2 3">F20-122</strain>
    </source>
</reference>
<dbReference type="AlphaFoldDB" id="A0A4U5JEJ6"/>
<dbReference type="RefSeq" id="WP_137276015.1">
    <property type="nucleotide sequence ID" value="NZ_QKNX01000002.1"/>
</dbReference>
<feature type="transmembrane region" description="Helical" evidence="1">
    <location>
        <begin position="110"/>
        <end position="128"/>
    </location>
</feature>
<feature type="transmembrane region" description="Helical" evidence="1">
    <location>
        <begin position="41"/>
        <end position="62"/>
    </location>
</feature>
<gene>
    <name evidence="2" type="ORF">DM868_06275</name>
</gene>
<keyword evidence="1" id="KW-0812">Transmembrane</keyword>
<feature type="transmembrane region" description="Helical" evidence="1">
    <location>
        <begin position="140"/>
        <end position="160"/>
    </location>
</feature>
<name>A0A4U5JEJ6_9EURY</name>
<dbReference type="OrthoDB" id="169315at2157"/>
<evidence type="ECO:0000313" key="3">
    <source>
        <dbReference type="Proteomes" id="UP000308037"/>
    </source>
</evidence>
<organism evidence="2 3">
    <name type="scientific">Natronomonas salsuginis</name>
    <dbReference type="NCBI Taxonomy" id="2217661"/>
    <lineage>
        <taxon>Archaea</taxon>
        <taxon>Methanobacteriati</taxon>
        <taxon>Methanobacteriota</taxon>
        <taxon>Stenosarchaea group</taxon>
        <taxon>Halobacteria</taxon>
        <taxon>Halobacteriales</taxon>
        <taxon>Natronomonadaceae</taxon>
        <taxon>Natronomonas</taxon>
    </lineage>
</organism>
<keyword evidence="1" id="KW-0472">Membrane</keyword>
<evidence type="ECO:0000256" key="1">
    <source>
        <dbReference type="SAM" id="Phobius"/>
    </source>
</evidence>
<feature type="transmembrane region" description="Helical" evidence="1">
    <location>
        <begin position="12"/>
        <end position="35"/>
    </location>
</feature>
<keyword evidence="1" id="KW-1133">Transmembrane helix</keyword>
<dbReference type="Proteomes" id="UP000308037">
    <property type="component" value="Unassembled WGS sequence"/>
</dbReference>